<keyword evidence="3" id="KW-1185">Reference proteome</keyword>
<evidence type="ECO:0000256" key="1">
    <source>
        <dbReference type="SAM" id="MobiDB-lite"/>
    </source>
</evidence>
<dbReference type="AlphaFoldDB" id="A0AAD3D0Y7"/>
<feature type="region of interest" description="Disordered" evidence="1">
    <location>
        <begin position="158"/>
        <end position="258"/>
    </location>
</feature>
<feature type="compositionally biased region" description="Low complexity" evidence="1">
    <location>
        <begin position="162"/>
        <end position="258"/>
    </location>
</feature>
<accession>A0AAD3D0Y7</accession>
<reference evidence="2 3" key="1">
    <citation type="journal article" date="2021" name="Sci. Rep.">
        <title>The genome of the diatom Chaetoceros tenuissimus carries an ancient integrated fragment of an extant virus.</title>
        <authorList>
            <person name="Hongo Y."/>
            <person name="Kimura K."/>
            <person name="Takaki Y."/>
            <person name="Yoshida Y."/>
            <person name="Baba S."/>
            <person name="Kobayashi G."/>
            <person name="Nagasaki K."/>
            <person name="Hano T."/>
            <person name="Tomaru Y."/>
        </authorList>
    </citation>
    <scope>NUCLEOTIDE SEQUENCE [LARGE SCALE GENOMIC DNA]</scope>
    <source>
        <strain evidence="2 3">NIES-3715</strain>
    </source>
</reference>
<sequence length="258" mass="26928">MLWNYNQSASKEILLGINNKLKEYSTKLQASLAKIGDGVAAARDGSNVSVQCFTGTLTNYDFMIDLENTEAAFCSLTSCDYSSIGLPACVEAGGSIVRDTVNVCEEGFTLHNVPFCISSSCDEGITYANIILDFFVPVMNTMSTEVSMEEMMSAFGTCEMNSSPKSSKSPSSKQPKSSVQPKSSKTPKSTKGPESSSSGTTSSTKAPKSTKSPESTKSPSSKSPKSTKAPKGGTISQAQSSSGSTMTTAAATAAAAPR</sequence>
<evidence type="ECO:0000313" key="3">
    <source>
        <dbReference type="Proteomes" id="UP001054902"/>
    </source>
</evidence>
<comment type="caution">
    <text evidence="2">The sequence shown here is derived from an EMBL/GenBank/DDBJ whole genome shotgun (WGS) entry which is preliminary data.</text>
</comment>
<proteinExistence type="predicted"/>
<protein>
    <submittedName>
        <fullName evidence="2">Uncharacterized protein</fullName>
    </submittedName>
</protein>
<gene>
    <name evidence="2" type="ORF">CTEN210_12318</name>
</gene>
<evidence type="ECO:0000313" key="2">
    <source>
        <dbReference type="EMBL" id="GFH55842.1"/>
    </source>
</evidence>
<name>A0AAD3D0Y7_9STRA</name>
<dbReference type="Proteomes" id="UP001054902">
    <property type="component" value="Unassembled WGS sequence"/>
</dbReference>
<dbReference type="EMBL" id="BLLK01000051">
    <property type="protein sequence ID" value="GFH55842.1"/>
    <property type="molecule type" value="Genomic_DNA"/>
</dbReference>
<organism evidence="2 3">
    <name type="scientific">Chaetoceros tenuissimus</name>
    <dbReference type="NCBI Taxonomy" id="426638"/>
    <lineage>
        <taxon>Eukaryota</taxon>
        <taxon>Sar</taxon>
        <taxon>Stramenopiles</taxon>
        <taxon>Ochrophyta</taxon>
        <taxon>Bacillariophyta</taxon>
        <taxon>Coscinodiscophyceae</taxon>
        <taxon>Chaetocerotophycidae</taxon>
        <taxon>Chaetocerotales</taxon>
        <taxon>Chaetocerotaceae</taxon>
        <taxon>Chaetoceros</taxon>
    </lineage>
</organism>